<reference evidence="3 4" key="1">
    <citation type="submission" date="2018-06" db="EMBL/GenBank/DDBJ databases">
        <title>Mucibacter soli gen. nov., sp. nov., a new member of the family Chitinophagaceae producing mucin.</title>
        <authorList>
            <person name="Kim M.-K."/>
            <person name="Park S."/>
            <person name="Kim T.-S."/>
            <person name="Joung Y."/>
            <person name="Han J.-H."/>
            <person name="Kim S.B."/>
        </authorList>
    </citation>
    <scope>NUCLEOTIDE SEQUENCE [LARGE SCALE GENOMIC DNA]</scope>
    <source>
        <strain evidence="3 4">R1-15</strain>
    </source>
</reference>
<dbReference type="InterPro" id="IPR000601">
    <property type="entry name" value="PKD_dom"/>
</dbReference>
<dbReference type="AlphaFoldDB" id="A0A2W2AFG2"/>
<dbReference type="EMBL" id="QKTW01000028">
    <property type="protein sequence ID" value="PZF70930.1"/>
    <property type="molecule type" value="Genomic_DNA"/>
</dbReference>
<comment type="caution">
    <text evidence="3">The sequence shown here is derived from an EMBL/GenBank/DDBJ whole genome shotgun (WGS) entry which is preliminary data.</text>
</comment>
<sequence>MIRPQTILLLFVLLFAQIANAQLPANFNLVANGGFFLSRDFLFTDTVFDNSACWVKASKSSPSSIGELPYSYWRPSDSSFHITVDTTKDGIILNTAAECTYVKSVHKFIDTPTAPRLRQYAENKLLEPLQAGVNYKFTMHVLALRIDSATAPAFYLLSGAHDAPNKIKNLGVYFSKTKVAEYGTIGKLNFTPQLNFVSWSALPIDTMEYVALSGWFTATGGEQYITIGNFDYWKDMVFQVEEFRNPYFSDTIRFYSVTNFVTDVSLVRDTTQPMISLAAFDLGPDTTLCPGNTLTLGGQSYFFHYLWNTGDTTRTIQVTTPGKYWCSASFDCGTTVDTIEVRLPTPIAAFQMPDTTVCANVSLTINAPPGFDHYLWSNGSNSPQINIAAPGTYWVKVGNACSQSATDTFSVSNFPSTIHPFSLPDTFICGNNILIQSPIAAPHYLWNTGATTASINVSSAGNYWLKIYDDCGQSFTDSFIVTTPVSTISLGDDTTLCSPQPALVLSVPNNLQNILWSNGANSNTITVNQPGIYFISALSQCGWLHDTIEVKFCPPVIDTLRLNNDTICAGSCIQPMATTSNYPVQYLWTFAGGNPATVNTATPPAICYATPGVYLVILTISSAGGTATAQTSVTVLEKPMPRFEDTAITISYKKELTLYPCADAAVVDWYKNDSLVCSNCSSILVTALNWREDYHCIVSNGSCSDSCHYLFTVIDIPHDVWMPSAFSPNGDGRNDIFRIITDNPNVKVQQLNVYNRYGQRVFVSNLNNGGWDGTYSGVAQPVGVYFWDLQYMVLGTSETFYQKGDITLVR</sequence>
<feature type="domain" description="PKD" evidence="2">
    <location>
        <begin position="577"/>
        <end position="635"/>
    </location>
</feature>
<evidence type="ECO:0000256" key="1">
    <source>
        <dbReference type="SAM" id="SignalP"/>
    </source>
</evidence>
<protein>
    <recommendedName>
        <fullName evidence="2">PKD domain-containing protein</fullName>
    </recommendedName>
</protein>
<dbReference type="InterPro" id="IPR013783">
    <property type="entry name" value="Ig-like_fold"/>
</dbReference>
<dbReference type="InterPro" id="IPR026341">
    <property type="entry name" value="T9SS_type_B"/>
</dbReference>
<dbReference type="RefSeq" id="WP_111000946.1">
    <property type="nucleotide sequence ID" value="NZ_QKTW01000028.1"/>
</dbReference>
<dbReference type="Pfam" id="PF13585">
    <property type="entry name" value="CHU_C"/>
    <property type="match status" value="1"/>
</dbReference>
<name>A0A2W2AFG2_9BACT</name>
<evidence type="ECO:0000313" key="4">
    <source>
        <dbReference type="Proteomes" id="UP000248745"/>
    </source>
</evidence>
<keyword evidence="4" id="KW-1185">Reference proteome</keyword>
<feature type="signal peptide" evidence="1">
    <location>
        <begin position="1"/>
        <end position="21"/>
    </location>
</feature>
<dbReference type="NCBIfam" id="TIGR04131">
    <property type="entry name" value="Bac_Flav_CTERM"/>
    <property type="match status" value="1"/>
</dbReference>
<evidence type="ECO:0000313" key="3">
    <source>
        <dbReference type="EMBL" id="PZF70930.1"/>
    </source>
</evidence>
<organism evidence="3 4">
    <name type="scientific">Taibaiella soli</name>
    <dbReference type="NCBI Taxonomy" id="1649169"/>
    <lineage>
        <taxon>Bacteria</taxon>
        <taxon>Pseudomonadati</taxon>
        <taxon>Bacteroidota</taxon>
        <taxon>Chitinophagia</taxon>
        <taxon>Chitinophagales</taxon>
        <taxon>Chitinophagaceae</taxon>
        <taxon>Taibaiella</taxon>
    </lineage>
</organism>
<dbReference type="Pfam" id="PF00801">
    <property type="entry name" value="PKD"/>
    <property type="match status" value="1"/>
</dbReference>
<dbReference type="InterPro" id="IPR035986">
    <property type="entry name" value="PKD_dom_sf"/>
</dbReference>
<proteinExistence type="predicted"/>
<dbReference type="OrthoDB" id="9765926at2"/>
<gene>
    <name evidence="3" type="ORF">DN068_21120</name>
</gene>
<keyword evidence="1" id="KW-0732">Signal</keyword>
<dbReference type="PROSITE" id="PS50093">
    <property type="entry name" value="PKD"/>
    <property type="match status" value="1"/>
</dbReference>
<feature type="chain" id="PRO_5015860574" description="PKD domain-containing protein" evidence="1">
    <location>
        <begin position="22"/>
        <end position="810"/>
    </location>
</feature>
<evidence type="ECO:0000259" key="2">
    <source>
        <dbReference type="PROSITE" id="PS50093"/>
    </source>
</evidence>
<dbReference type="SUPFAM" id="SSF49299">
    <property type="entry name" value="PKD domain"/>
    <property type="match status" value="1"/>
</dbReference>
<dbReference type="CDD" id="cd00146">
    <property type="entry name" value="PKD"/>
    <property type="match status" value="1"/>
</dbReference>
<dbReference type="Gene3D" id="2.60.40.10">
    <property type="entry name" value="Immunoglobulins"/>
    <property type="match status" value="1"/>
</dbReference>
<accession>A0A2W2AFG2</accession>
<dbReference type="Proteomes" id="UP000248745">
    <property type="component" value="Unassembled WGS sequence"/>
</dbReference>